<name>A0ABS6PEH7_9PSED</name>
<dbReference type="Proteomes" id="UP000765224">
    <property type="component" value="Unassembled WGS sequence"/>
</dbReference>
<accession>A0ABS6PEH7</accession>
<comment type="caution">
    <text evidence="1">The sequence shown here is derived from an EMBL/GenBank/DDBJ whole genome shotgun (WGS) entry which is preliminary data.</text>
</comment>
<organism evidence="1 2">
    <name type="scientific">Pseudomonas ekonensis</name>
    <dbReference type="NCBI Taxonomy" id="2842353"/>
    <lineage>
        <taxon>Bacteria</taxon>
        <taxon>Pseudomonadati</taxon>
        <taxon>Pseudomonadota</taxon>
        <taxon>Gammaproteobacteria</taxon>
        <taxon>Pseudomonadales</taxon>
        <taxon>Pseudomonadaceae</taxon>
        <taxon>Pseudomonas</taxon>
    </lineage>
</organism>
<dbReference type="RefSeq" id="WP_217892193.1">
    <property type="nucleotide sequence ID" value="NZ_JAHSTS010000001.1"/>
</dbReference>
<reference evidence="1 2" key="1">
    <citation type="submission" date="2021-06" db="EMBL/GenBank/DDBJ databases">
        <title>Updating the genus Pseudomonas: Description of 43 new species and partition of the Pseudomonas putida group.</title>
        <authorList>
            <person name="Girard L."/>
            <person name="Lood C."/>
            <person name="Vandamme P."/>
            <person name="Rokni-Zadeh H."/>
            <person name="Van Noort V."/>
            <person name="Hofte M."/>
            <person name="Lavigne R."/>
            <person name="De Mot R."/>
        </authorList>
    </citation>
    <scope>NUCLEOTIDE SEQUENCE [LARGE SCALE GENOMIC DNA]</scope>
    <source>
        <strain evidence="1 2">COR58</strain>
    </source>
</reference>
<evidence type="ECO:0000313" key="1">
    <source>
        <dbReference type="EMBL" id="MBV4458599.1"/>
    </source>
</evidence>
<keyword evidence="2" id="KW-1185">Reference proteome</keyword>
<protein>
    <recommendedName>
        <fullName evidence="3">DUF2188 domain-containing protein</fullName>
    </recommendedName>
</protein>
<gene>
    <name evidence="1" type="ORF">KVG96_11605</name>
</gene>
<proteinExistence type="predicted"/>
<evidence type="ECO:0008006" key="3">
    <source>
        <dbReference type="Google" id="ProtNLM"/>
    </source>
</evidence>
<evidence type="ECO:0000313" key="2">
    <source>
        <dbReference type="Proteomes" id="UP000765224"/>
    </source>
</evidence>
<sequence>MAAAKSINGYLVSQAKDGQWWISNAKGEQVVGPLPTEAMAVEVAAVFEDTPPGPKRRGDDQD</sequence>
<dbReference type="EMBL" id="JAHSTS010000001">
    <property type="protein sequence ID" value="MBV4458599.1"/>
    <property type="molecule type" value="Genomic_DNA"/>
</dbReference>